<keyword evidence="3" id="KW-0862">Zinc</keyword>
<keyword evidence="1" id="KW-0479">Metal-binding</keyword>
<evidence type="ECO:0000313" key="10">
    <source>
        <dbReference type="Proteomes" id="UP001239445"/>
    </source>
</evidence>
<dbReference type="AlphaFoldDB" id="A0AAJ0BLG7"/>
<dbReference type="PROSITE" id="PS01359">
    <property type="entry name" value="ZF_PHD_1"/>
    <property type="match status" value="1"/>
</dbReference>
<evidence type="ECO:0000256" key="2">
    <source>
        <dbReference type="ARBA" id="ARBA00022771"/>
    </source>
</evidence>
<keyword evidence="2 5" id="KW-0863">Zinc-finger</keyword>
<evidence type="ECO:0000256" key="3">
    <source>
        <dbReference type="ARBA" id="ARBA00022833"/>
    </source>
</evidence>
<dbReference type="SMART" id="SM00066">
    <property type="entry name" value="GAL4"/>
    <property type="match status" value="1"/>
</dbReference>
<dbReference type="SMART" id="SM00249">
    <property type="entry name" value="PHD"/>
    <property type="match status" value="1"/>
</dbReference>
<feature type="domain" description="PHD-type" evidence="7">
    <location>
        <begin position="479"/>
        <end position="528"/>
    </location>
</feature>
<dbReference type="CDD" id="cd15505">
    <property type="entry name" value="PHD_ING"/>
    <property type="match status" value="1"/>
</dbReference>
<proteinExistence type="predicted"/>
<organism evidence="9 10">
    <name type="scientific">Echria macrotheca</name>
    <dbReference type="NCBI Taxonomy" id="438768"/>
    <lineage>
        <taxon>Eukaryota</taxon>
        <taxon>Fungi</taxon>
        <taxon>Dikarya</taxon>
        <taxon>Ascomycota</taxon>
        <taxon>Pezizomycotina</taxon>
        <taxon>Sordariomycetes</taxon>
        <taxon>Sordariomycetidae</taxon>
        <taxon>Sordariales</taxon>
        <taxon>Schizotheciaceae</taxon>
        <taxon>Echria</taxon>
    </lineage>
</organism>
<dbReference type="InterPro" id="IPR019786">
    <property type="entry name" value="Zinc_finger_PHD-type_CS"/>
</dbReference>
<dbReference type="SUPFAM" id="SSF57903">
    <property type="entry name" value="FYVE/PHD zinc finger"/>
    <property type="match status" value="1"/>
</dbReference>
<dbReference type="PROSITE" id="PS50016">
    <property type="entry name" value="ZF_PHD_2"/>
    <property type="match status" value="1"/>
</dbReference>
<evidence type="ECO:0000256" key="4">
    <source>
        <dbReference type="ARBA" id="ARBA00023242"/>
    </source>
</evidence>
<dbReference type="GO" id="GO:0000981">
    <property type="term" value="F:DNA-binding transcription factor activity, RNA polymerase II-specific"/>
    <property type="evidence" value="ECO:0007669"/>
    <property type="project" value="InterPro"/>
</dbReference>
<feature type="compositionally biased region" description="Basic and acidic residues" evidence="6">
    <location>
        <begin position="689"/>
        <end position="700"/>
    </location>
</feature>
<dbReference type="InterPro" id="IPR019787">
    <property type="entry name" value="Znf_PHD-finger"/>
</dbReference>
<name>A0AAJ0BLG7_9PEZI</name>
<keyword evidence="4" id="KW-0539">Nucleus</keyword>
<feature type="region of interest" description="Disordered" evidence="6">
    <location>
        <begin position="645"/>
        <end position="771"/>
    </location>
</feature>
<evidence type="ECO:0000256" key="5">
    <source>
        <dbReference type="PROSITE-ProRule" id="PRU00146"/>
    </source>
</evidence>
<evidence type="ECO:0008006" key="11">
    <source>
        <dbReference type="Google" id="ProtNLM"/>
    </source>
</evidence>
<accession>A0AAJ0BLG7</accession>
<reference evidence="9" key="1">
    <citation type="submission" date="2023-06" db="EMBL/GenBank/DDBJ databases">
        <title>Genome-scale phylogeny and comparative genomics of the fungal order Sordariales.</title>
        <authorList>
            <consortium name="Lawrence Berkeley National Laboratory"/>
            <person name="Hensen N."/>
            <person name="Bonometti L."/>
            <person name="Westerberg I."/>
            <person name="Brannstrom I.O."/>
            <person name="Guillou S."/>
            <person name="Cros-Aarteil S."/>
            <person name="Calhoun S."/>
            <person name="Haridas S."/>
            <person name="Kuo A."/>
            <person name="Mondo S."/>
            <person name="Pangilinan J."/>
            <person name="Riley R."/>
            <person name="Labutti K."/>
            <person name="Andreopoulos B."/>
            <person name="Lipzen A."/>
            <person name="Chen C."/>
            <person name="Yanf M."/>
            <person name="Daum C."/>
            <person name="Ng V."/>
            <person name="Clum A."/>
            <person name="Steindorff A."/>
            <person name="Ohm R."/>
            <person name="Martin F."/>
            <person name="Silar P."/>
            <person name="Natvig D."/>
            <person name="Lalanne C."/>
            <person name="Gautier V."/>
            <person name="Ament-Velasquez S.L."/>
            <person name="Kruys A."/>
            <person name="Hutchinson M.I."/>
            <person name="Powell A.J."/>
            <person name="Barry K."/>
            <person name="Miller A.N."/>
            <person name="Grigoriev I.V."/>
            <person name="Debuchy R."/>
            <person name="Gladieux P."/>
            <person name="Thoren M.H."/>
            <person name="Johannesson H."/>
        </authorList>
    </citation>
    <scope>NUCLEOTIDE SEQUENCE</scope>
    <source>
        <strain evidence="9">PSN4</strain>
    </source>
</reference>
<protein>
    <recommendedName>
        <fullName evidence="11">Chromatin modification-related protein</fullName>
    </recommendedName>
</protein>
<dbReference type="SUPFAM" id="SSF57701">
    <property type="entry name" value="Zn2/Cys6 DNA-binding domain"/>
    <property type="match status" value="1"/>
</dbReference>
<dbReference type="PROSITE" id="PS50048">
    <property type="entry name" value="ZN2_CY6_FUNGAL_2"/>
    <property type="match status" value="1"/>
</dbReference>
<dbReference type="Gene3D" id="4.10.240.10">
    <property type="entry name" value="Zn(2)-C6 fungal-type DNA-binding domain"/>
    <property type="match status" value="1"/>
</dbReference>
<sequence>MSDTGVSALEGDEQLETKNLRLADLKTNSRPTAGAKIFVWQLQTEQSSDCLEPADRSLVARLCADVLDLLHEVARRAPKCDSVPKSVSVGLERVRGLITLWSDGYGIKDGNLDHVFTKSRSIRRSTLKVLSSIANTLVNRLIPLSDIESDRLNELAIKLTATNAETSYAIHSNDQGSDSDSSSDASYDVREDNLKEVLEDLKVDAQCLMDLDPLFKNPALDLSLTKQKAAETIEWAPEKAYCEKVQQRFPQASISLVHRLGKANWDRYLRLQYQRNTTHEPSESAPQDVDTGTVAGSKFHDSGMGTSLPTASSYAETVMTYTAGTDGEKIRIPQLPEDAKRGESFECIACARLIRATTTTSWKSHLMSDLKPYICLEEDCNQFGFDTREDWVSHLHLDHSYSYVADMVACPLCCEQLRHFSYIFHLGRHLEEISLSALPANANEDDGGDNAVVDSESLIFSDDDLPPPSSSDEGEGDDKKYCLCRNVSYGDMILCENDDCPYEWFHWGCVGLGAEPIGSWYCPSCTDAMRKKAKKETGTAPPGGVVSTQPAAQTLESQYQGQPMPSAVSNSNSGNKGDEVDADVLVRWYQYRPQSPTGGELENLENGFAALQKTIATAAKTSPEYIEAKKKIEIMDLEGVWGGKMQDRKQIQQPPQQLQQQKEMEFNQRHQHPQQMQHRSAENETEVSAQEHNDRSEGRVLRPRFPLPTTSKPGASEADVEAPAPGRRRAKADAAPKNAETQHRLPCSECRRRKRKCDGGQPCSNCKHRRPQPLCEYKPLAKLPVASRRRKLQDESWQYN</sequence>
<dbReference type="GO" id="GO:0008270">
    <property type="term" value="F:zinc ion binding"/>
    <property type="evidence" value="ECO:0007669"/>
    <property type="project" value="UniProtKB-KW"/>
</dbReference>
<comment type="caution">
    <text evidence="9">The sequence shown here is derived from an EMBL/GenBank/DDBJ whole genome shotgun (WGS) entry which is preliminary data.</text>
</comment>
<evidence type="ECO:0000256" key="1">
    <source>
        <dbReference type="ARBA" id="ARBA00022723"/>
    </source>
</evidence>
<gene>
    <name evidence="9" type="ORF">QBC47DRAFT_97977</name>
</gene>
<feature type="domain" description="Zn(2)-C6 fungal-type" evidence="8">
    <location>
        <begin position="746"/>
        <end position="777"/>
    </location>
</feature>
<dbReference type="InterPro" id="IPR013083">
    <property type="entry name" value="Znf_RING/FYVE/PHD"/>
</dbReference>
<dbReference type="PANTHER" id="PTHR35391:SF5">
    <property type="entry name" value="DUF6590 DOMAIN-CONTAINING PROTEIN"/>
    <property type="match status" value="1"/>
</dbReference>
<evidence type="ECO:0000259" key="8">
    <source>
        <dbReference type="PROSITE" id="PS50048"/>
    </source>
</evidence>
<dbReference type="CDD" id="cd00067">
    <property type="entry name" value="GAL4"/>
    <property type="match status" value="1"/>
</dbReference>
<evidence type="ECO:0000313" key="9">
    <source>
        <dbReference type="EMBL" id="KAK1759052.1"/>
    </source>
</evidence>
<dbReference type="Gene3D" id="3.30.40.10">
    <property type="entry name" value="Zinc/RING finger domain, C3HC4 (zinc finger)"/>
    <property type="match status" value="1"/>
</dbReference>
<dbReference type="Pfam" id="PF26082">
    <property type="entry name" value="zf-C2H2_AcuF"/>
    <property type="match status" value="1"/>
</dbReference>
<dbReference type="EMBL" id="MU839828">
    <property type="protein sequence ID" value="KAK1759052.1"/>
    <property type="molecule type" value="Genomic_DNA"/>
</dbReference>
<feature type="compositionally biased region" description="Low complexity" evidence="6">
    <location>
        <begin position="651"/>
        <end position="661"/>
    </location>
</feature>
<dbReference type="PANTHER" id="PTHR35391">
    <property type="entry name" value="C2H2-TYPE DOMAIN-CONTAINING PROTEIN-RELATED"/>
    <property type="match status" value="1"/>
</dbReference>
<dbReference type="InterPro" id="IPR001138">
    <property type="entry name" value="Zn2Cys6_DnaBD"/>
</dbReference>
<dbReference type="InterPro" id="IPR011011">
    <property type="entry name" value="Znf_FYVE_PHD"/>
</dbReference>
<evidence type="ECO:0000259" key="7">
    <source>
        <dbReference type="PROSITE" id="PS50016"/>
    </source>
</evidence>
<dbReference type="InterPro" id="IPR058925">
    <property type="entry name" value="zf-C2H2_AcuF"/>
</dbReference>
<dbReference type="InterPro" id="IPR036864">
    <property type="entry name" value="Zn2-C6_fun-type_DNA-bd_sf"/>
</dbReference>
<dbReference type="Proteomes" id="UP001239445">
    <property type="component" value="Unassembled WGS sequence"/>
</dbReference>
<evidence type="ECO:0000256" key="6">
    <source>
        <dbReference type="SAM" id="MobiDB-lite"/>
    </source>
</evidence>
<dbReference type="InterPro" id="IPR001965">
    <property type="entry name" value="Znf_PHD"/>
</dbReference>
<dbReference type="Pfam" id="PF00172">
    <property type="entry name" value="Zn_clus"/>
    <property type="match status" value="1"/>
</dbReference>
<keyword evidence="10" id="KW-1185">Reference proteome</keyword>